<evidence type="ECO:0000313" key="2">
    <source>
        <dbReference type="EMBL" id="NLV07437.1"/>
    </source>
</evidence>
<dbReference type="InterPro" id="IPR012349">
    <property type="entry name" value="Split_barrel_FMN-bd"/>
</dbReference>
<dbReference type="EMBL" id="LIUF01000001">
    <property type="protein sequence ID" value="KOX94491.1"/>
    <property type="molecule type" value="Genomic_DNA"/>
</dbReference>
<reference evidence="2" key="2">
    <citation type="submission" date="2019-12" db="EMBL/GenBank/DDBJ databases">
        <title>The whole-genome sequencing of Haloarcula japonica strain pws8.</title>
        <authorList>
            <person name="Verma D.K."/>
            <person name="Gopal K."/>
            <person name="Prasad E.S."/>
        </authorList>
    </citation>
    <scope>NUCLEOTIDE SEQUENCE</scope>
    <source>
        <strain evidence="2">Pws8</strain>
    </source>
</reference>
<dbReference type="Proteomes" id="UP000610611">
    <property type="component" value="Unassembled WGS sequence"/>
</dbReference>
<dbReference type="PATRIC" id="fig|1705562.3.peg.1164"/>
<dbReference type="Gene3D" id="2.30.110.10">
    <property type="entry name" value="Electron Transport, Fmn-binding Protein, Chain A"/>
    <property type="match status" value="1"/>
</dbReference>
<dbReference type="AlphaFoldDB" id="A0A0M9ANX1"/>
<dbReference type="OrthoDB" id="953at2157"/>
<organism evidence="1 3">
    <name type="scientific">Haloarcula rubripromontorii</name>
    <dbReference type="NCBI Taxonomy" id="1705562"/>
    <lineage>
        <taxon>Archaea</taxon>
        <taxon>Methanobacteriati</taxon>
        <taxon>Methanobacteriota</taxon>
        <taxon>Stenosarchaea group</taxon>
        <taxon>Halobacteria</taxon>
        <taxon>Halobacteriales</taxon>
        <taxon>Haloarculaceae</taxon>
        <taxon>Haloarcula</taxon>
    </lineage>
</organism>
<comment type="caution">
    <text evidence="1">The sequence shown here is derived from an EMBL/GenBank/DDBJ whole genome shotgun (WGS) entry which is preliminary data.</text>
</comment>
<protein>
    <submittedName>
        <fullName evidence="1 2">Pyridoxamine 5'-phosphate oxidase</fullName>
    </submittedName>
</protein>
<dbReference type="EMBL" id="WOWB01000001">
    <property type="protein sequence ID" value="NLV07437.1"/>
    <property type="molecule type" value="Genomic_DNA"/>
</dbReference>
<reference evidence="1 3" key="1">
    <citation type="submission" date="2015-08" db="EMBL/GenBank/DDBJ databases">
        <title>Genomes of Isolates from Cabo Rojo, PR.</title>
        <authorList>
            <person name="Sanchez-Nieves R.L."/>
            <person name="Montalvo-Rodriguez R."/>
        </authorList>
    </citation>
    <scope>NUCLEOTIDE SEQUENCE [LARGE SCALE GENOMIC DNA]</scope>
    <source>
        <strain evidence="1 3">SL3</strain>
    </source>
</reference>
<gene>
    <name evidence="1" type="ORF">AMS69_01125</name>
    <name evidence="2" type="ORF">GOC83_14985</name>
</gene>
<dbReference type="STRING" id="1705562.AMS69_01125"/>
<sequence length="163" mass="18434">MTVAELEDFGMLQMDSEDIEKTLERKSVGVLGVPTDSAPLLRPLSFWYDGDAALYFVYVLGTDSRKVTASDDAAIARFLVYDIETTFNWRSVLLTGTIERVTDDERRAIEAQIDTSWKPDVFERAAETEATALYRFRIDDRAGIKQLELPPELRTDSSSSRPD</sequence>
<name>A0A0M9ANX1_9EURY</name>
<dbReference type="InterPro" id="IPR024747">
    <property type="entry name" value="Pyridox_Oxase-rel"/>
</dbReference>
<evidence type="ECO:0000313" key="3">
    <source>
        <dbReference type="Proteomes" id="UP000037729"/>
    </source>
</evidence>
<dbReference type="SUPFAM" id="SSF50475">
    <property type="entry name" value="FMN-binding split barrel"/>
    <property type="match status" value="1"/>
</dbReference>
<dbReference type="RefSeq" id="WP_053966262.1">
    <property type="nucleotide sequence ID" value="NZ_JAWJXX010000009.1"/>
</dbReference>
<evidence type="ECO:0000313" key="1">
    <source>
        <dbReference type="EMBL" id="KOX94491.1"/>
    </source>
</evidence>
<proteinExistence type="predicted"/>
<accession>A0A0M9ANX1</accession>
<dbReference type="Proteomes" id="UP000037729">
    <property type="component" value="Unassembled WGS sequence"/>
</dbReference>
<keyword evidence="3" id="KW-1185">Reference proteome</keyword>
<dbReference type="Pfam" id="PF12900">
    <property type="entry name" value="Pyridox_ox_2"/>
    <property type="match status" value="1"/>
</dbReference>